<dbReference type="SMART" id="SM00028">
    <property type="entry name" value="TPR"/>
    <property type="match status" value="1"/>
</dbReference>
<dbReference type="Gene3D" id="1.25.40.10">
    <property type="entry name" value="Tetratricopeptide repeat domain"/>
    <property type="match status" value="1"/>
</dbReference>
<sequence length="237" mass="26040">MGGGFFQGIILAGLLLVMGIQGWYLVSLKLEGEIGWWRFAAVLVSFAPGILVAALSLPGGGGETISSLPWPVNLAALFLPLICLGIFRSLENRYGLRREAEWCLREIGVWKATLLKDPGHVGALVMLGDLYLRLGEREKAAEYYHQALELKPQDPAIQKKIEFLEKKMELVPAFTREDLGVVGKELKRLPLYLLGATGAVLLIILFVFLLSVLPPAAVFVLVVLVPIILLGVWLLRS</sequence>
<dbReference type="AlphaFoldDB" id="A0A1V5MHW0"/>
<evidence type="ECO:0000256" key="2">
    <source>
        <dbReference type="ARBA" id="ARBA00022803"/>
    </source>
</evidence>
<feature type="transmembrane region" description="Helical" evidence="4">
    <location>
        <begin position="216"/>
        <end position="235"/>
    </location>
</feature>
<evidence type="ECO:0000256" key="3">
    <source>
        <dbReference type="PROSITE-ProRule" id="PRU00339"/>
    </source>
</evidence>
<dbReference type="PROSITE" id="PS50005">
    <property type="entry name" value="TPR"/>
    <property type="match status" value="1"/>
</dbReference>
<keyword evidence="2 3" id="KW-0802">TPR repeat</keyword>
<dbReference type="PROSITE" id="PS50293">
    <property type="entry name" value="TPR_REGION"/>
    <property type="match status" value="1"/>
</dbReference>
<feature type="repeat" description="TPR" evidence="3">
    <location>
        <begin position="121"/>
        <end position="154"/>
    </location>
</feature>
<dbReference type="SUPFAM" id="SSF48452">
    <property type="entry name" value="TPR-like"/>
    <property type="match status" value="1"/>
</dbReference>
<comment type="caution">
    <text evidence="5">The sequence shown here is derived from an EMBL/GenBank/DDBJ whole genome shotgun (WGS) entry which is preliminary data.</text>
</comment>
<protein>
    <submittedName>
        <fullName evidence="5">Tetratricopeptide repeat protein</fullName>
    </submittedName>
</protein>
<dbReference type="Proteomes" id="UP000485484">
    <property type="component" value="Unassembled WGS sequence"/>
</dbReference>
<dbReference type="InterPro" id="IPR011990">
    <property type="entry name" value="TPR-like_helical_dom_sf"/>
</dbReference>
<evidence type="ECO:0000313" key="5">
    <source>
        <dbReference type="EMBL" id="OPZ92682.1"/>
    </source>
</evidence>
<keyword evidence="1" id="KW-0677">Repeat</keyword>
<accession>A0A1V5MHW0</accession>
<reference evidence="5" key="1">
    <citation type="submission" date="2017-02" db="EMBL/GenBank/DDBJ databases">
        <title>Delving into the versatile metabolic prowess of the omnipresent phylum Bacteroidetes.</title>
        <authorList>
            <person name="Nobu M.K."/>
            <person name="Mei R."/>
            <person name="Narihiro T."/>
            <person name="Kuroda K."/>
            <person name="Liu W.-T."/>
        </authorList>
    </citation>
    <scope>NUCLEOTIDE SEQUENCE</scope>
    <source>
        <strain evidence="5">ADurb.Bin417</strain>
    </source>
</reference>
<name>A0A1V5MHW0_UNCT6</name>
<dbReference type="EMBL" id="MWAK01000077">
    <property type="protein sequence ID" value="OPZ92682.1"/>
    <property type="molecule type" value="Genomic_DNA"/>
</dbReference>
<gene>
    <name evidence="5" type="ORF">BWY73_00686</name>
</gene>
<dbReference type="Pfam" id="PF07719">
    <property type="entry name" value="TPR_2"/>
    <property type="match status" value="1"/>
</dbReference>
<feature type="transmembrane region" description="Helical" evidence="4">
    <location>
        <begin position="38"/>
        <end position="58"/>
    </location>
</feature>
<keyword evidence="4" id="KW-0812">Transmembrane</keyword>
<evidence type="ECO:0000256" key="1">
    <source>
        <dbReference type="ARBA" id="ARBA00022737"/>
    </source>
</evidence>
<feature type="transmembrane region" description="Helical" evidence="4">
    <location>
        <begin position="70"/>
        <end position="90"/>
    </location>
</feature>
<proteinExistence type="predicted"/>
<dbReference type="InterPro" id="IPR013105">
    <property type="entry name" value="TPR_2"/>
</dbReference>
<feature type="transmembrane region" description="Helical" evidence="4">
    <location>
        <begin position="191"/>
        <end position="210"/>
    </location>
</feature>
<organism evidence="5">
    <name type="scientific">candidate division TA06 bacterium ADurb.Bin417</name>
    <dbReference type="NCBI Taxonomy" id="1852828"/>
    <lineage>
        <taxon>Bacteria</taxon>
        <taxon>Bacteria division TA06</taxon>
    </lineage>
</organism>
<dbReference type="InterPro" id="IPR019734">
    <property type="entry name" value="TPR_rpt"/>
</dbReference>
<evidence type="ECO:0000256" key="4">
    <source>
        <dbReference type="SAM" id="Phobius"/>
    </source>
</evidence>
<feature type="transmembrane region" description="Helical" evidence="4">
    <location>
        <begin position="6"/>
        <end position="26"/>
    </location>
</feature>
<keyword evidence="4" id="KW-0472">Membrane</keyword>
<keyword evidence="4" id="KW-1133">Transmembrane helix</keyword>